<reference evidence="2" key="1">
    <citation type="submission" date="2020-08" db="EMBL/GenBank/DDBJ databases">
        <title>Genome public.</title>
        <authorList>
            <person name="Liu C."/>
            <person name="Sun Q."/>
        </authorList>
    </citation>
    <scope>NUCLEOTIDE SEQUENCE</scope>
    <source>
        <strain evidence="2">NSJ-55</strain>
    </source>
</reference>
<dbReference type="SUPFAM" id="SSF53590">
    <property type="entry name" value="Nucleoside hydrolase"/>
    <property type="match status" value="1"/>
</dbReference>
<gene>
    <name evidence="2" type="ORF">H8S37_11455</name>
</gene>
<dbReference type="Gene3D" id="3.90.245.10">
    <property type="entry name" value="Ribonucleoside hydrolase-like"/>
    <property type="match status" value="1"/>
</dbReference>
<proteinExistence type="predicted"/>
<dbReference type="PANTHER" id="PTHR46190">
    <property type="entry name" value="SI:CH211-201H21.5-RELATED"/>
    <property type="match status" value="1"/>
</dbReference>
<evidence type="ECO:0000313" key="3">
    <source>
        <dbReference type="Proteomes" id="UP000652477"/>
    </source>
</evidence>
<dbReference type="EMBL" id="JACOPF010000002">
    <property type="protein sequence ID" value="MBC5689535.1"/>
    <property type="molecule type" value="Genomic_DNA"/>
</dbReference>
<dbReference type="GO" id="GO:0016799">
    <property type="term" value="F:hydrolase activity, hydrolyzing N-glycosyl compounds"/>
    <property type="evidence" value="ECO:0007669"/>
    <property type="project" value="InterPro"/>
</dbReference>
<evidence type="ECO:0000313" key="2">
    <source>
        <dbReference type="EMBL" id="MBC5689535.1"/>
    </source>
</evidence>
<dbReference type="RefSeq" id="WP_186876200.1">
    <property type="nucleotide sequence ID" value="NZ_JACOPF010000002.1"/>
</dbReference>
<keyword evidence="3" id="KW-1185">Reference proteome</keyword>
<protein>
    <submittedName>
        <fullName evidence="2">Nucleoside hydrolase</fullName>
    </submittedName>
</protein>
<dbReference type="InterPro" id="IPR001910">
    <property type="entry name" value="Inosine/uridine_hydrolase_dom"/>
</dbReference>
<keyword evidence="2" id="KW-0378">Hydrolase</keyword>
<name>A0A923RQH4_9FIRM</name>
<accession>A0A923RQH4</accession>
<evidence type="ECO:0000259" key="1">
    <source>
        <dbReference type="Pfam" id="PF01156"/>
    </source>
</evidence>
<dbReference type="Pfam" id="PF01156">
    <property type="entry name" value="IU_nuc_hydro"/>
    <property type="match status" value="1"/>
</dbReference>
<dbReference type="AlphaFoldDB" id="A0A923RQH4"/>
<feature type="domain" description="Inosine/uridine-preferring nucleoside hydrolase" evidence="1">
    <location>
        <begin position="7"/>
        <end position="305"/>
    </location>
</feature>
<organism evidence="2 3">
    <name type="scientific">Mediterraneibacter hominis</name>
    <dbReference type="NCBI Taxonomy" id="2763054"/>
    <lineage>
        <taxon>Bacteria</taxon>
        <taxon>Bacillati</taxon>
        <taxon>Bacillota</taxon>
        <taxon>Clostridia</taxon>
        <taxon>Lachnospirales</taxon>
        <taxon>Lachnospiraceae</taxon>
        <taxon>Mediterraneibacter</taxon>
    </lineage>
</organism>
<dbReference type="PANTHER" id="PTHR46190:SF1">
    <property type="entry name" value="SI:CH211-201H21.5"/>
    <property type="match status" value="1"/>
</dbReference>
<dbReference type="Proteomes" id="UP000652477">
    <property type="component" value="Unassembled WGS sequence"/>
</dbReference>
<sequence>MEQKKKIIIDTDCGSDDAMAIAMALNDPAYEIVMISTVSGNVHVDQATINTLTTIEYADTYEPPVYKGSDKMLLKELIYAHETHGNDGMGDIGLVPKRLKAQEGHGVLKMLEHLRNSEKGEIDIVALGPLTNIALALRLDYEAMQKAGRIIIMGTAGLGAGNVTPVAEFNIWQDAEAAKIVTESGLDQIIYVGWDACLGDSMLNPQEIDKIRNGSTLGKFAIDCNKDLMEMNKERFGDAYLDMADPSAMAAALYPECIDKCDKYYCEVDVTNGPSYGSMLVDVNYFSGKEPNVYICSKLHPDKYKEYIYRTLRVE</sequence>
<dbReference type="InterPro" id="IPR036452">
    <property type="entry name" value="Ribo_hydro-like"/>
</dbReference>
<dbReference type="InterPro" id="IPR052775">
    <property type="entry name" value="IUN_hydrolase"/>
</dbReference>
<comment type="caution">
    <text evidence="2">The sequence shown here is derived from an EMBL/GenBank/DDBJ whole genome shotgun (WGS) entry which is preliminary data.</text>
</comment>